<evidence type="ECO:0000256" key="4">
    <source>
        <dbReference type="ARBA" id="ARBA00022475"/>
    </source>
</evidence>
<reference evidence="9" key="1">
    <citation type="submission" date="2022-12" db="EMBL/GenBank/DDBJ databases">
        <title>Bacterial isolates from different developmental stages of Nematostella vectensis.</title>
        <authorList>
            <person name="Fraune S."/>
        </authorList>
    </citation>
    <scope>NUCLEOTIDE SEQUENCE</scope>
    <source>
        <strain evidence="9">G21632-S1</strain>
    </source>
</reference>
<feature type="transmembrane region" description="Helical" evidence="8">
    <location>
        <begin position="59"/>
        <end position="76"/>
    </location>
</feature>
<organism evidence="9 10">
    <name type="scientific">Henriciella marina</name>
    <dbReference type="NCBI Taxonomy" id="453851"/>
    <lineage>
        <taxon>Bacteria</taxon>
        <taxon>Pseudomonadati</taxon>
        <taxon>Pseudomonadota</taxon>
        <taxon>Alphaproteobacteria</taxon>
        <taxon>Hyphomonadales</taxon>
        <taxon>Hyphomonadaceae</taxon>
        <taxon>Henriciella</taxon>
    </lineage>
</organism>
<feature type="transmembrane region" description="Helical" evidence="8">
    <location>
        <begin position="237"/>
        <end position="265"/>
    </location>
</feature>
<name>A0ABT4LQ51_9PROT</name>
<feature type="transmembrane region" description="Helical" evidence="8">
    <location>
        <begin position="88"/>
        <end position="108"/>
    </location>
</feature>
<dbReference type="PANTHER" id="PTHR30472">
    <property type="entry name" value="FERRIC ENTEROBACTIN TRANSPORT SYSTEM PERMEASE PROTEIN"/>
    <property type="match status" value="1"/>
</dbReference>
<dbReference type="InterPro" id="IPR000522">
    <property type="entry name" value="ABC_transptr_permease_BtuC"/>
</dbReference>
<keyword evidence="3" id="KW-0813">Transport</keyword>
<feature type="transmembrane region" description="Helical" evidence="8">
    <location>
        <begin position="143"/>
        <end position="167"/>
    </location>
</feature>
<dbReference type="PROSITE" id="PS51257">
    <property type="entry name" value="PROKAR_LIPOPROTEIN"/>
    <property type="match status" value="1"/>
</dbReference>
<dbReference type="Proteomes" id="UP001083770">
    <property type="component" value="Unassembled WGS sequence"/>
</dbReference>
<evidence type="ECO:0000256" key="5">
    <source>
        <dbReference type="ARBA" id="ARBA00022692"/>
    </source>
</evidence>
<dbReference type="InterPro" id="IPR037294">
    <property type="entry name" value="ABC_BtuC-like"/>
</dbReference>
<dbReference type="RefSeq" id="WP_269400684.1">
    <property type="nucleotide sequence ID" value="NZ_JAPWGW010000001.1"/>
</dbReference>
<feature type="transmembrane region" description="Helical" evidence="8">
    <location>
        <begin position="277"/>
        <end position="299"/>
    </location>
</feature>
<evidence type="ECO:0000256" key="1">
    <source>
        <dbReference type="ARBA" id="ARBA00004651"/>
    </source>
</evidence>
<feature type="transmembrane region" description="Helical" evidence="8">
    <location>
        <begin position="114"/>
        <end position="136"/>
    </location>
</feature>
<feature type="transmembrane region" description="Helical" evidence="8">
    <location>
        <begin position="187"/>
        <end position="207"/>
    </location>
</feature>
<dbReference type="EMBL" id="JAPWGW010000001">
    <property type="protein sequence ID" value="MCZ4296490.1"/>
    <property type="molecule type" value="Genomic_DNA"/>
</dbReference>
<protein>
    <submittedName>
        <fullName evidence="9">Iron ABC transporter permease</fullName>
    </submittedName>
</protein>
<dbReference type="Gene3D" id="1.10.3470.10">
    <property type="entry name" value="ABC transporter involved in vitamin B12 uptake, BtuC"/>
    <property type="match status" value="1"/>
</dbReference>
<keyword evidence="10" id="KW-1185">Reference proteome</keyword>
<dbReference type="CDD" id="cd06550">
    <property type="entry name" value="TM_ABC_iron-siderophores_like"/>
    <property type="match status" value="1"/>
</dbReference>
<comment type="subcellular location">
    <subcellularLocation>
        <location evidence="1">Cell membrane</location>
        <topology evidence="1">Multi-pass membrane protein</topology>
    </subcellularLocation>
</comment>
<keyword evidence="6 8" id="KW-1133">Transmembrane helix</keyword>
<evidence type="ECO:0000256" key="7">
    <source>
        <dbReference type="ARBA" id="ARBA00023136"/>
    </source>
</evidence>
<dbReference type="PANTHER" id="PTHR30472:SF25">
    <property type="entry name" value="ABC TRANSPORTER PERMEASE PROTEIN MJ0876-RELATED"/>
    <property type="match status" value="1"/>
</dbReference>
<gene>
    <name evidence="9" type="ORF">O4G74_00320</name>
</gene>
<comment type="caution">
    <text evidence="9">The sequence shown here is derived from an EMBL/GenBank/DDBJ whole genome shotgun (WGS) entry which is preliminary data.</text>
</comment>
<accession>A0ABT4LQ51</accession>
<evidence type="ECO:0000256" key="6">
    <source>
        <dbReference type="ARBA" id="ARBA00022989"/>
    </source>
</evidence>
<dbReference type="SUPFAM" id="SSF81345">
    <property type="entry name" value="ABC transporter involved in vitamin B12 uptake, BtuC"/>
    <property type="match status" value="1"/>
</dbReference>
<evidence type="ECO:0000256" key="3">
    <source>
        <dbReference type="ARBA" id="ARBA00022448"/>
    </source>
</evidence>
<sequence length="330" mass="33608">MTPNRALTPALVFASLLAVFAACLLGSTQMPIDRVLIALFGGGEMGDRIVVWQIRLPRALAAFATGAALGISGAALQGLLRNPLAEPGVLGVSASASLFATFSLYYGLVALSPWVLPIAAMLGALAATTLIALAAIKTRSVVTLILVGVGISAFAGAAMSLLMNLAPTPFTLSDMINWMLGSVANRSFRELGFAAPFILAGGAMLLASRRGLSALTLGEEAASGIGLNLRNQRILTVLGAGIATGGSVALAGAIGFVGIVAPHIVRPFVGHDPARSLIPSALLAGLILVLADIGVRILPTVNELKLGVVAALIGAPAFIWIAMGRRAIHD</sequence>
<dbReference type="Pfam" id="PF01032">
    <property type="entry name" value="FecCD"/>
    <property type="match status" value="1"/>
</dbReference>
<evidence type="ECO:0000313" key="10">
    <source>
        <dbReference type="Proteomes" id="UP001083770"/>
    </source>
</evidence>
<feature type="transmembrane region" description="Helical" evidence="8">
    <location>
        <begin position="306"/>
        <end position="323"/>
    </location>
</feature>
<keyword evidence="7 8" id="KW-0472">Membrane</keyword>
<keyword evidence="5 8" id="KW-0812">Transmembrane</keyword>
<evidence type="ECO:0000256" key="8">
    <source>
        <dbReference type="SAM" id="Phobius"/>
    </source>
</evidence>
<evidence type="ECO:0000313" key="9">
    <source>
        <dbReference type="EMBL" id="MCZ4296490.1"/>
    </source>
</evidence>
<evidence type="ECO:0000256" key="2">
    <source>
        <dbReference type="ARBA" id="ARBA00007935"/>
    </source>
</evidence>
<proteinExistence type="inferred from homology"/>
<keyword evidence="4" id="KW-1003">Cell membrane</keyword>
<comment type="similarity">
    <text evidence="2">Belongs to the binding-protein-dependent transport system permease family. FecCD subfamily.</text>
</comment>